<dbReference type="GO" id="GO:0005737">
    <property type="term" value="C:cytoplasm"/>
    <property type="evidence" value="ECO:0007669"/>
    <property type="project" value="UniProtKB-SubCell"/>
</dbReference>
<dbReference type="Proteomes" id="UP001161247">
    <property type="component" value="Chromosome 4"/>
</dbReference>
<protein>
    <submittedName>
        <fullName evidence="2">OLC1v1000816C1</fullName>
    </submittedName>
</protein>
<name>A0AAV1D4L6_OLDCO</name>
<dbReference type="PANTHER" id="PTHR23155">
    <property type="entry name" value="DISEASE RESISTANCE PROTEIN RP"/>
    <property type="match status" value="1"/>
</dbReference>
<dbReference type="GO" id="GO:0043531">
    <property type="term" value="F:ADP binding"/>
    <property type="evidence" value="ECO:0007669"/>
    <property type="project" value="InterPro"/>
</dbReference>
<sequence>MSEENGGSTPALTAAVRREIAIYCKGLPLTIVILAGVLASTNPEDWERIRDELNLGETSVTEQCMNTLELSYKHLQDDLKPCLLYFGAFPKDEDISVRKLFHLWIAHCTCHLRAET</sequence>
<organism evidence="2 3">
    <name type="scientific">Oldenlandia corymbosa var. corymbosa</name>
    <dbReference type="NCBI Taxonomy" id="529605"/>
    <lineage>
        <taxon>Eukaryota</taxon>
        <taxon>Viridiplantae</taxon>
        <taxon>Streptophyta</taxon>
        <taxon>Embryophyta</taxon>
        <taxon>Tracheophyta</taxon>
        <taxon>Spermatophyta</taxon>
        <taxon>Magnoliopsida</taxon>
        <taxon>eudicotyledons</taxon>
        <taxon>Gunneridae</taxon>
        <taxon>Pentapetalae</taxon>
        <taxon>asterids</taxon>
        <taxon>lamiids</taxon>
        <taxon>Gentianales</taxon>
        <taxon>Rubiaceae</taxon>
        <taxon>Rubioideae</taxon>
        <taxon>Spermacoceae</taxon>
        <taxon>Hedyotis-Oldenlandia complex</taxon>
        <taxon>Oldenlandia</taxon>
    </lineage>
</organism>
<accession>A0AAV1D4L6</accession>
<proteinExistence type="predicted"/>
<evidence type="ECO:0000313" key="3">
    <source>
        <dbReference type="Proteomes" id="UP001161247"/>
    </source>
</evidence>
<reference evidence="2" key="1">
    <citation type="submission" date="2023-03" db="EMBL/GenBank/DDBJ databases">
        <authorList>
            <person name="Julca I."/>
        </authorList>
    </citation>
    <scope>NUCLEOTIDE SEQUENCE</scope>
</reference>
<dbReference type="SUPFAM" id="SSF52540">
    <property type="entry name" value="P-loop containing nucleoside triphosphate hydrolases"/>
    <property type="match status" value="1"/>
</dbReference>
<dbReference type="PANTHER" id="PTHR23155:SF1152">
    <property type="entry name" value="AAA+ ATPASE DOMAIN-CONTAINING PROTEIN"/>
    <property type="match status" value="1"/>
</dbReference>
<dbReference type="AlphaFoldDB" id="A0AAV1D4L6"/>
<dbReference type="InterPro" id="IPR042197">
    <property type="entry name" value="Apaf_helical"/>
</dbReference>
<gene>
    <name evidence="2" type="ORF">OLC1_LOCUS11868</name>
</gene>
<evidence type="ECO:0000256" key="1">
    <source>
        <dbReference type="ARBA" id="ARBA00022614"/>
    </source>
</evidence>
<keyword evidence="3" id="KW-1185">Reference proteome</keyword>
<evidence type="ECO:0000313" key="2">
    <source>
        <dbReference type="EMBL" id="CAI9102533.1"/>
    </source>
</evidence>
<dbReference type="InterPro" id="IPR027417">
    <property type="entry name" value="P-loop_NTPase"/>
</dbReference>
<dbReference type="GO" id="GO:0098542">
    <property type="term" value="P:defense response to other organism"/>
    <property type="evidence" value="ECO:0007669"/>
    <property type="project" value="TreeGrafter"/>
</dbReference>
<dbReference type="Gene3D" id="1.10.8.430">
    <property type="entry name" value="Helical domain of apoptotic protease-activating factors"/>
    <property type="match status" value="1"/>
</dbReference>
<dbReference type="InterPro" id="IPR044974">
    <property type="entry name" value="Disease_R_plants"/>
</dbReference>
<dbReference type="EMBL" id="OX459121">
    <property type="protein sequence ID" value="CAI9102533.1"/>
    <property type="molecule type" value="Genomic_DNA"/>
</dbReference>
<keyword evidence="1" id="KW-0433">Leucine-rich repeat</keyword>